<evidence type="ECO:0000313" key="3">
    <source>
        <dbReference type="Proteomes" id="UP000292695"/>
    </source>
</evidence>
<dbReference type="Proteomes" id="UP000292695">
    <property type="component" value="Unassembled WGS sequence"/>
</dbReference>
<dbReference type="EMBL" id="SJKA01000004">
    <property type="protein sequence ID" value="TCC34976.1"/>
    <property type="molecule type" value="Genomic_DNA"/>
</dbReference>
<name>A0A4R0ITY0_9ACTN</name>
<dbReference type="OrthoDB" id="3805042at2"/>
<protein>
    <submittedName>
        <fullName evidence="2">Uncharacterized protein</fullName>
    </submittedName>
</protein>
<gene>
    <name evidence="2" type="ORF">E0H50_13900</name>
</gene>
<reference evidence="2 3" key="1">
    <citation type="submission" date="2019-02" db="EMBL/GenBank/DDBJ databases">
        <title>Kribbella capetownensis sp. nov. and Kribbella speibonae sp. nov., isolated from soil.</title>
        <authorList>
            <person name="Curtis S.M."/>
            <person name="Norton I."/>
            <person name="Everest G.J."/>
            <person name="Meyers P.R."/>
        </authorList>
    </citation>
    <scope>NUCLEOTIDE SEQUENCE [LARGE SCALE GENOMIC DNA]</scope>
    <source>
        <strain evidence="2 3">DSM 27082</strain>
    </source>
</reference>
<dbReference type="AlphaFoldDB" id="A0A4R0ITY0"/>
<comment type="caution">
    <text evidence="2">The sequence shown here is derived from an EMBL/GenBank/DDBJ whole genome shotgun (WGS) entry which is preliminary data.</text>
</comment>
<keyword evidence="3" id="KW-1185">Reference proteome</keyword>
<proteinExistence type="predicted"/>
<accession>A0A4R0ITY0</accession>
<organism evidence="2 3">
    <name type="scientific">Kribbella sindirgiensis</name>
    <dbReference type="NCBI Taxonomy" id="1124744"/>
    <lineage>
        <taxon>Bacteria</taxon>
        <taxon>Bacillati</taxon>
        <taxon>Actinomycetota</taxon>
        <taxon>Actinomycetes</taxon>
        <taxon>Propionibacteriales</taxon>
        <taxon>Kribbellaceae</taxon>
        <taxon>Kribbella</taxon>
    </lineage>
</organism>
<evidence type="ECO:0000256" key="1">
    <source>
        <dbReference type="SAM" id="MobiDB-lite"/>
    </source>
</evidence>
<sequence length="585" mass="62289">MADANVDKLVQKVNQLVVLDSIDGVSSLRRGQTLDLSDGHVEMLRPLADNLDLPGRLASSLHSISDTRGRWHDRREDARAGLTELVALCADSLEPDSSLPEPADAAARDRLATAVCRAYAANATPRLVAGLFPNGRPDDLGRFPLPQLEGDVAAARAMAVAIGARTASGEDAVLKRLVAAGHGGAAYEAAGMLLEARMDYARLPQGQRAGIRRQLATSIEAGFAERDLERAAARELTEELENRREDVTGGAGAIDTASGIATEEVGKLHEFLQKIDYWEKPADQPLPGLPAERPQSLEDLFQRVHGTVGELTGAQESSWNGEQAPWPDMTGRATQSLDGMLHLTRDARLELHELTRHGSSQLTPEQVSGARGALRDLTAEYALMAGHARQEGLAASLTEREFTPAERAVAAEFAAQNLNDVAVRTLPPELAAQVVMPEPAYPDTQHGQVVRGFANAVDNLKGLETRPSESLRRMAGSADFGTTAGELLVVDSELPESAQPAAVQAIAATVDRGLTDVPSTATANEALMHGQELGRKAYAHTLAPDSPARFAVDAALTRPQTAAPTSAPTTTAKTTQPNPTQTRDR</sequence>
<feature type="region of interest" description="Disordered" evidence="1">
    <location>
        <begin position="555"/>
        <end position="585"/>
    </location>
</feature>
<dbReference type="RefSeq" id="WP_131287951.1">
    <property type="nucleotide sequence ID" value="NZ_SJKA01000004.1"/>
</dbReference>
<evidence type="ECO:0000313" key="2">
    <source>
        <dbReference type="EMBL" id="TCC34976.1"/>
    </source>
</evidence>
<feature type="compositionally biased region" description="Low complexity" evidence="1">
    <location>
        <begin position="557"/>
        <end position="585"/>
    </location>
</feature>